<sequence>MSVMKRKMHQRGTQCNYDCLMLVVAKGYLCLEDSQVETQRWVEGMHRFNERKHFCIKSPRPKIASDESQSEDADALDTVAFSQMAPPGWFGGLGEDDNVDVKLEDEPETADRQLGTQKCPPCKQVTPLLIYCQAKKKEFAMNLVACWPRFQMEMDGMLSLCLPKKSKVFPRTQVLTRIVIAKHRKYSKTQKSIHLFPKTANYAPIYPSSLAPHGEGQELNETEFN</sequence>
<gene>
    <name evidence="1" type="ORF">C8J55DRAFT_489619</name>
</gene>
<evidence type="ECO:0000313" key="2">
    <source>
        <dbReference type="Proteomes" id="UP001150238"/>
    </source>
</evidence>
<evidence type="ECO:0000313" key="1">
    <source>
        <dbReference type="EMBL" id="KAJ4478830.1"/>
    </source>
</evidence>
<organism evidence="1 2">
    <name type="scientific">Lentinula lateritia</name>
    <dbReference type="NCBI Taxonomy" id="40482"/>
    <lineage>
        <taxon>Eukaryota</taxon>
        <taxon>Fungi</taxon>
        <taxon>Dikarya</taxon>
        <taxon>Basidiomycota</taxon>
        <taxon>Agaricomycotina</taxon>
        <taxon>Agaricomycetes</taxon>
        <taxon>Agaricomycetidae</taxon>
        <taxon>Agaricales</taxon>
        <taxon>Marasmiineae</taxon>
        <taxon>Omphalotaceae</taxon>
        <taxon>Lentinula</taxon>
    </lineage>
</organism>
<dbReference type="EMBL" id="JANVFS010000017">
    <property type="protein sequence ID" value="KAJ4478830.1"/>
    <property type="molecule type" value="Genomic_DNA"/>
</dbReference>
<name>A0A9W9DNU7_9AGAR</name>
<comment type="caution">
    <text evidence="1">The sequence shown here is derived from an EMBL/GenBank/DDBJ whole genome shotgun (WGS) entry which is preliminary data.</text>
</comment>
<protein>
    <recommendedName>
        <fullName evidence="3">PH domain-containing protein</fullName>
    </recommendedName>
</protein>
<proteinExistence type="predicted"/>
<evidence type="ECO:0008006" key="3">
    <source>
        <dbReference type="Google" id="ProtNLM"/>
    </source>
</evidence>
<reference evidence="1" key="2">
    <citation type="journal article" date="2023" name="Proc. Natl. Acad. Sci. U.S.A.">
        <title>A global phylogenomic analysis of the shiitake genus Lentinula.</title>
        <authorList>
            <person name="Sierra-Patev S."/>
            <person name="Min B."/>
            <person name="Naranjo-Ortiz M."/>
            <person name="Looney B."/>
            <person name="Konkel Z."/>
            <person name="Slot J.C."/>
            <person name="Sakamoto Y."/>
            <person name="Steenwyk J.L."/>
            <person name="Rokas A."/>
            <person name="Carro J."/>
            <person name="Camarero S."/>
            <person name="Ferreira P."/>
            <person name="Molpeceres G."/>
            <person name="Ruiz-Duenas F.J."/>
            <person name="Serrano A."/>
            <person name="Henrissat B."/>
            <person name="Drula E."/>
            <person name="Hughes K.W."/>
            <person name="Mata J.L."/>
            <person name="Ishikawa N.K."/>
            <person name="Vargas-Isla R."/>
            <person name="Ushijima S."/>
            <person name="Smith C.A."/>
            <person name="Donoghue J."/>
            <person name="Ahrendt S."/>
            <person name="Andreopoulos W."/>
            <person name="He G."/>
            <person name="LaButti K."/>
            <person name="Lipzen A."/>
            <person name="Ng V."/>
            <person name="Riley R."/>
            <person name="Sandor L."/>
            <person name="Barry K."/>
            <person name="Martinez A.T."/>
            <person name="Xiao Y."/>
            <person name="Gibbons J.G."/>
            <person name="Terashima K."/>
            <person name="Grigoriev I.V."/>
            <person name="Hibbett D."/>
        </authorList>
    </citation>
    <scope>NUCLEOTIDE SEQUENCE</scope>
    <source>
        <strain evidence="1">Sp2 HRB7682 ss15</strain>
    </source>
</reference>
<reference evidence="1" key="1">
    <citation type="submission" date="2022-08" db="EMBL/GenBank/DDBJ databases">
        <authorList>
            <consortium name="DOE Joint Genome Institute"/>
            <person name="Min B."/>
            <person name="Riley R."/>
            <person name="Sierra-Patev S."/>
            <person name="Naranjo-Ortiz M."/>
            <person name="Looney B."/>
            <person name="Konkel Z."/>
            <person name="Slot J.C."/>
            <person name="Sakamoto Y."/>
            <person name="Steenwyk J.L."/>
            <person name="Rokas A."/>
            <person name="Carro J."/>
            <person name="Camarero S."/>
            <person name="Ferreira P."/>
            <person name="Molpeceres G."/>
            <person name="Ruiz-Duenas F.J."/>
            <person name="Serrano A."/>
            <person name="Henrissat B."/>
            <person name="Drula E."/>
            <person name="Hughes K.W."/>
            <person name="Mata J.L."/>
            <person name="Ishikawa N.K."/>
            <person name="Vargas-Isla R."/>
            <person name="Ushijima S."/>
            <person name="Smith C.A."/>
            <person name="Ahrendt S."/>
            <person name="Andreopoulos W."/>
            <person name="He G."/>
            <person name="Labutti K."/>
            <person name="Lipzen A."/>
            <person name="Ng V."/>
            <person name="Sandor L."/>
            <person name="Barry K."/>
            <person name="Martinez A.T."/>
            <person name="Xiao Y."/>
            <person name="Gibbons J.G."/>
            <person name="Terashima K."/>
            <person name="Hibbett D.S."/>
            <person name="Grigoriev I.V."/>
        </authorList>
    </citation>
    <scope>NUCLEOTIDE SEQUENCE</scope>
    <source>
        <strain evidence="1">Sp2 HRB7682 ss15</strain>
    </source>
</reference>
<dbReference type="Proteomes" id="UP001150238">
    <property type="component" value="Unassembled WGS sequence"/>
</dbReference>
<dbReference type="AlphaFoldDB" id="A0A9W9DNU7"/>
<accession>A0A9W9DNU7</accession>